<reference evidence="1" key="1">
    <citation type="submission" date="2022-01" db="EMBL/GenBank/DDBJ databases">
        <title>Draft genome of Methanogenium marinum DSM 15558.</title>
        <authorList>
            <person name="Chen S.-C."/>
            <person name="You Y.-T."/>
        </authorList>
    </citation>
    <scope>NUCLEOTIDE SEQUENCE</scope>
    <source>
        <strain evidence="1">DSM 15558</strain>
    </source>
</reference>
<dbReference type="AlphaFoldDB" id="A0A9Q4KTZ8"/>
<comment type="caution">
    <text evidence="1">The sequence shown here is derived from an EMBL/GenBank/DDBJ whole genome shotgun (WGS) entry which is preliminary data.</text>
</comment>
<gene>
    <name evidence="1" type="ORF">L0665_09245</name>
</gene>
<dbReference type="RefSeq" id="WP_274925403.1">
    <property type="nucleotide sequence ID" value="NZ_JAKELO010000002.1"/>
</dbReference>
<dbReference type="Proteomes" id="UP001143747">
    <property type="component" value="Unassembled WGS sequence"/>
</dbReference>
<evidence type="ECO:0000313" key="1">
    <source>
        <dbReference type="EMBL" id="MDE4908791.1"/>
    </source>
</evidence>
<evidence type="ECO:0000313" key="2">
    <source>
        <dbReference type="Proteomes" id="UP001143747"/>
    </source>
</evidence>
<organism evidence="1 2">
    <name type="scientific">Methanogenium marinum</name>
    <dbReference type="NCBI Taxonomy" id="348610"/>
    <lineage>
        <taxon>Archaea</taxon>
        <taxon>Methanobacteriati</taxon>
        <taxon>Methanobacteriota</taxon>
        <taxon>Stenosarchaea group</taxon>
        <taxon>Methanomicrobia</taxon>
        <taxon>Methanomicrobiales</taxon>
        <taxon>Methanomicrobiaceae</taxon>
        <taxon>Methanogenium</taxon>
    </lineage>
</organism>
<proteinExistence type="predicted"/>
<dbReference type="EMBL" id="JAKELO010000002">
    <property type="protein sequence ID" value="MDE4908791.1"/>
    <property type="molecule type" value="Genomic_DNA"/>
</dbReference>
<protein>
    <submittedName>
        <fullName evidence="1">Uncharacterized protein</fullName>
    </submittedName>
</protein>
<sequence length="408" mass="47280">MSSIEIRNFEADDTTQFTIKDVRFNHNTLKTPFKTLDFNDLGSLRDIRSLERRWLDKNPVIEKSQNVKKNTFEKEIDRPDAPFLSDNYDSYKRIPVLSDKLILNTLTFSFNPCLIPDYEDSLSNFLDIYHGRSDILFVPNLKVKEYNQDTSKSEVAIKTGDYLNYVGCAYDSLKFRNSKPIFIPVSTRYGVKSSEELVTEMLASGFRNFWFDLEGRSSVSVTAQLRGFHRVVARQGLDDKVILYGSNIRREVKPHKSDSASAASDVLATPLGFDIVGVNRDTQRKWMGGNTDYTPPPKEVTIQHKGRFFDYTTYEYVKYPDYADTTTLLDRYGITVPDLNRRPKFYSTFANSFELNMEFERQKYAMQYDNSLMNYLGGKKSITDKVLKNFERVSTRKETPKVTLNDFM</sequence>
<keyword evidence="2" id="KW-1185">Reference proteome</keyword>
<accession>A0A9Q4KTZ8</accession>
<name>A0A9Q4KTZ8_9EURY</name>